<comment type="caution">
    <text evidence="7">The sequence shown here is derived from an EMBL/GenBank/DDBJ whole genome shotgun (WGS) entry which is preliminary data.</text>
</comment>
<dbReference type="Pfam" id="PF00400">
    <property type="entry name" value="WD40"/>
    <property type="match status" value="1"/>
</dbReference>
<name>A0A8E0S255_9TREM</name>
<evidence type="ECO:0000313" key="7">
    <source>
        <dbReference type="EMBL" id="KAA0199204.1"/>
    </source>
</evidence>
<dbReference type="EMBL" id="LUCM01001254">
    <property type="protein sequence ID" value="KAA0199204.1"/>
    <property type="molecule type" value="Genomic_DNA"/>
</dbReference>
<gene>
    <name evidence="7" type="ORF">FBUS_05306</name>
</gene>
<evidence type="ECO:0000256" key="3">
    <source>
        <dbReference type="ARBA" id="ARBA00022737"/>
    </source>
</evidence>
<dbReference type="GO" id="GO:0031514">
    <property type="term" value="C:motile cilium"/>
    <property type="evidence" value="ECO:0007669"/>
    <property type="project" value="TreeGrafter"/>
</dbReference>
<keyword evidence="2" id="KW-0853">WD repeat</keyword>
<dbReference type="SMART" id="SM00320">
    <property type="entry name" value="WD40"/>
    <property type="match status" value="7"/>
</dbReference>
<dbReference type="Proteomes" id="UP000728185">
    <property type="component" value="Unassembled WGS sequence"/>
</dbReference>
<dbReference type="AlphaFoldDB" id="A0A8E0S255"/>
<dbReference type="InterPro" id="IPR015943">
    <property type="entry name" value="WD40/YVTN_repeat-like_dom_sf"/>
</dbReference>
<accession>A0A8E0S255</accession>
<evidence type="ECO:0000256" key="6">
    <source>
        <dbReference type="SAM" id="MobiDB-lite"/>
    </source>
</evidence>
<feature type="region of interest" description="Disordered" evidence="6">
    <location>
        <begin position="1"/>
        <end position="20"/>
    </location>
</feature>
<dbReference type="SUPFAM" id="SSF50978">
    <property type="entry name" value="WD40 repeat-like"/>
    <property type="match status" value="1"/>
</dbReference>
<dbReference type="InterPro" id="IPR036322">
    <property type="entry name" value="WD40_repeat_dom_sf"/>
</dbReference>
<protein>
    <recommendedName>
        <fullName evidence="5">Cilia- and flagella-associated protein 251</fullName>
    </recommendedName>
</protein>
<keyword evidence="8" id="KW-1185">Reference proteome</keyword>
<dbReference type="Gene3D" id="1.10.238.10">
    <property type="entry name" value="EF-hand"/>
    <property type="match status" value="1"/>
</dbReference>
<dbReference type="PANTHER" id="PTHR13720">
    <property type="entry name" value="WD-40 REPEAT PROTEIN"/>
    <property type="match status" value="1"/>
</dbReference>
<dbReference type="SUPFAM" id="SSF50998">
    <property type="entry name" value="Quinoprotein alcohol dehydrogenase-like"/>
    <property type="match status" value="1"/>
</dbReference>
<evidence type="ECO:0000256" key="4">
    <source>
        <dbReference type="ARBA" id="ARBA00023273"/>
    </source>
</evidence>
<evidence type="ECO:0000256" key="1">
    <source>
        <dbReference type="ARBA" id="ARBA00004138"/>
    </source>
</evidence>
<keyword evidence="4" id="KW-0966">Cell projection</keyword>
<dbReference type="InterPro" id="IPR011047">
    <property type="entry name" value="Quinoprotein_ADH-like_sf"/>
</dbReference>
<keyword evidence="3" id="KW-0677">Repeat</keyword>
<dbReference type="OrthoDB" id="4899631at2759"/>
<evidence type="ECO:0000256" key="5">
    <source>
        <dbReference type="ARBA" id="ARBA00040994"/>
    </source>
</evidence>
<reference evidence="7" key="1">
    <citation type="submission" date="2019-05" db="EMBL/GenBank/DDBJ databases">
        <title>Annotation for the trematode Fasciolopsis buski.</title>
        <authorList>
            <person name="Choi Y.-J."/>
        </authorList>
    </citation>
    <scope>NUCLEOTIDE SEQUENCE</scope>
    <source>
        <strain evidence="7">HT</strain>
        <tissue evidence="7">Whole worm</tissue>
    </source>
</reference>
<evidence type="ECO:0000313" key="8">
    <source>
        <dbReference type="Proteomes" id="UP000728185"/>
    </source>
</evidence>
<proteinExistence type="predicted"/>
<dbReference type="InterPro" id="IPR001680">
    <property type="entry name" value="WD40_rpt"/>
</dbReference>
<feature type="region of interest" description="Disordered" evidence="6">
    <location>
        <begin position="973"/>
        <end position="993"/>
    </location>
</feature>
<dbReference type="Gene3D" id="2.130.10.10">
    <property type="entry name" value="YVTN repeat-like/Quinoprotein amine dehydrogenase"/>
    <property type="match status" value="2"/>
</dbReference>
<sequence>MLPEATKPSAETTEDMKSRQENEDLLWTAPQEDQAIVPVWAFSFNQAVPAINLSKSELSVVLYSSSHLVIVYNINENKQRILRGHVNEVTCLGCSDDKRWLVSGDSGPDSAVIIWDRKTGDPVRTMLNPHKNGVVAVALTGDARYLGTLSAEEVNQEFAIWNWTTGSDKPLCLVQLNPEYSGQRWISFKPNDYYHVATSSQHQVIFYHWGIHGEIEAYAPPLTDKMFDKKVGTFSNTHFIPQTNNAVSATSQGLIVVWETDTIDEKKEDLESPYRKPVKLVPLHDKAITFLGITRWHTHMYAIVSGDIAGTVKFFDTNFMLLYWYPNLNSGPIVSVSFSSLGILDSSSCILESTDYPHCSTIQAERFVVEDFIVTTACAKMLKITVNGDTMQIIQHDNHSDVTGLSTHPLMPHLAICSRTGLLKVYDYETHSVIAMKDYGSNDGIQTCRYGPLGKYLAVGFASGYLRLIDAITLKDVTPEPFTYGRGPITHVDFSPKGDYCAYADSAYTTTLLRSSNDEDSDPWHYVGRIRVHYRPITDLMFWTGRGCKTSRLFTISEDRTLAEYDIYNASLHNLSLLARYRVEQQSTPMCFSRLPPFYKEEFLFLANSVNKLKLFNPTSFMCRKVVMSHPMGIQYLKALPLPTIEAETAHFLLFMSEERLGLLMLPLDGDPLKTTNLIAHPSGPRGTGKASSLAISCCGRYAFTAGGPDDCVHMWALNPKILEDRVKSAGDVKHRFYKLLTPEFLHELKDYYYYSMLRTQGIRCLETRQTSMTIPITEISFVMRAIGYYPTEEEIENMINEVKYSNFVETGTYVSDIDLDRFIQMYCNYKPFHGVLFKDIESAFEKLCVVRDIDTGKTLKFRDPESNKTDSKSIPPEYLFSYLQTIGEPIGESNLVEYLSTLLGYFPEGGRPENNVGLSDEDMNRTIDACLPAFLNVETFVYNILGMQPCSMEIPEPNPLKCDKLRVCGANSSVDDDHSQPKNIAANCTQTD</sequence>
<comment type="subcellular location">
    <subcellularLocation>
        <location evidence="1">Cell projection</location>
        <location evidence="1">Cilium</location>
    </subcellularLocation>
</comment>
<dbReference type="InterPro" id="IPR050630">
    <property type="entry name" value="WD_repeat_EMAP"/>
</dbReference>
<dbReference type="PANTHER" id="PTHR13720:SF13">
    <property type="entry name" value="CILIA- AND FLAGELLA-ASSOCIATED PROTEIN 251"/>
    <property type="match status" value="1"/>
</dbReference>
<evidence type="ECO:0000256" key="2">
    <source>
        <dbReference type="ARBA" id="ARBA00022574"/>
    </source>
</evidence>
<organism evidence="7 8">
    <name type="scientific">Fasciolopsis buskii</name>
    <dbReference type="NCBI Taxonomy" id="27845"/>
    <lineage>
        <taxon>Eukaryota</taxon>
        <taxon>Metazoa</taxon>
        <taxon>Spiralia</taxon>
        <taxon>Lophotrochozoa</taxon>
        <taxon>Platyhelminthes</taxon>
        <taxon>Trematoda</taxon>
        <taxon>Digenea</taxon>
        <taxon>Plagiorchiida</taxon>
        <taxon>Echinostomata</taxon>
        <taxon>Echinostomatoidea</taxon>
        <taxon>Fasciolidae</taxon>
        <taxon>Fasciolopsis</taxon>
    </lineage>
</organism>